<sequence>MPVNWTSGKRHAAQTKYRSGTSRVKPKKTNSASKPQGAFKQTDEPASLKKLFNFTFAVSPKRPFAKTGEVHYEEEIISQPIEEVDSHSAFVVRPRTPIARTTTRAEKKAILLKMDNWTWLPSSDQARTDDDYQELSSSESLSTKPNEQAKTDFEPLRLPSLAIAQDTNHRHRAGRKGLHPLPSPPQTQTRCHKDWASSMTKLAKQPHNTADHDSIRKTSLERGKPGFMYQRVHEAEPTSQLVSTTPAKVHKNKTRNARLFDRSDSPEAGHERFSPSPTYNLHTLPTLTQAVCSGRLKHARAPSDDLKEGRVASRSMSRQKIACEHPGFSSETSSADAFSDLLAAVSCHPKQKSNITSQRLFPTTSNDPEIGTKSKGESLKGKIFDFTTGSDSGSSETLRSPSNTSLSLSHHSTSYRSKYEELDEDEKSSLLLEDDNNTTIIHPGSIRSSTSSGRAEEIIEFSDPDIDRPFFTDPEDIRLPSPGSSTAHDQPESSRAECGGLASGEDADESEVPEWIKRISSSMGFSPPKMSGFVKYFEGR</sequence>
<feature type="compositionally biased region" description="Basic and acidic residues" evidence="1">
    <location>
        <begin position="261"/>
        <end position="273"/>
    </location>
</feature>
<comment type="caution">
    <text evidence="2">The sequence shown here is derived from an EMBL/GenBank/DDBJ whole genome shotgun (WGS) entry which is preliminary data.</text>
</comment>
<evidence type="ECO:0000256" key="1">
    <source>
        <dbReference type="SAM" id="MobiDB-lite"/>
    </source>
</evidence>
<feature type="compositionally biased region" description="Polar residues" evidence="1">
    <location>
        <begin position="352"/>
        <end position="367"/>
    </location>
</feature>
<feature type="compositionally biased region" description="Basic and acidic residues" evidence="1">
    <location>
        <begin position="301"/>
        <end position="311"/>
    </location>
</feature>
<dbReference type="OrthoDB" id="10435752at2759"/>
<gene>
    <name evidence="2" type="ORF">CROQUDRAFT_657768</name>
</gene>
<evidence type="ECO:0000313" key="2">
    <source>
        <dbReference type="EMBL" id="KAG0146137.1"/>
    </source>
</evidence>
<feature type="compositionally biased region" description="Polar residues" evidence="1">
    <location>
        <begin position="134"/>
        <end position="146"/>
    </location>
</feature>
<organism evidence="2 3">
    <name type="scientific">Cronartium quercuum f. sp. fusiforme G11</name>
    <dbReference type="NCBI Taxonomy" id="708437"/>
    <lineage>
        <taxon>Eukaryota</taxon>
        <taxon>Fungi</taxon>
        <taxon>Dikarya</taxon>
        <taxon>Basidiomycota</taxon>
        <taxon>Pucciniomycotina</taxon>
        <taxon>Pucciniomycetes</taxon>
        <taxon>Pucciniales</taxon>
        <taxon>Coleosporiaceae</taxon>
        <taxon>Cronartium</taxon>
    </lineage>
</organism>
<feature type="region of interest" description="Disordered" evidence="1">
    <location>
        <begin position="433"/>
        <end position="513"/>
    </location>
</feature>
<feature type="compositionally biased region" description="Low complexity" evidence="1">
    <location>
        <begin position="397"/>
        <end position="416"/>
    </location>
</feature>
<reference evidence="2" key="1">
    <citation type="submission" date="2013-11" db="EMBL/GenBank/DDBJ databases">
        <title>Genome sequence of the fusiform rust pathogen reveals effectors for host alternation and coevolution with pine.</title>
        <authorList>
            <consortium name="DOE Joint Genome Institute"/>
            <person name="Smith K."/>
            <person name="Pendleton A."/>
            <person name="Kubisiak T."/>
            <person name="Anderson C."/>
            <person name="Salamov A."/>
            <person name="Aerts A."/>
            <person name="Riley R."/>
            <person name="Clum A."/>
            <person name="Lindquist E."/>
            <person name="Ence D."/>
            <person name="Campbell M."/>
            <person name="Kronenberg Z."/>
            <person name="Feau N."/>
            <person name="Dhillon B."/>
            <person name="Hamelin R."/>
            <person name="Burleigh J."/>
            <person name="Smith J."/>
            <person name="Yandell M."/>
            <person name="Nelson C."/>
            <person name="Grigoriev I."/>
            <person name="Davis J."/>
        </authorList>
    </citation>
    <scope>NUCLEOTIDE SEQUENCE</scope>
    <source>
        <strain evidence="2">G11</strain>
    </source>
</reference>
<feature type="compositionally biased region" description="Polar residues" evidence="1">
    <location>
        <begin position="387"/>
        <end position="396"/>
    </location>
</feature>
<evidence type="ECO:0000313" key="3">
    <source>
        <dbReference type="Proteomes" id="UP000886653"/>
    </source>
</evidence>
<feature type="region of interest" description="Disordered" evidence="1">
    <location>
        <begin position="261"/>
        <end position="280"/>
    </location>
</feature>
<feature type="compositionally biased region" description="Basic and acidic residues" evidence="1">
    <location>
        <begin position="209"/>
        <end position="222"/>
    </location>
</feature>
<feature type="compositionally biased region" description="Basic and acidic residues" evidence="1">
    <location>
        <begin position="465"/>
        <end position="478"/>
    </location>
</feature>
<dbReference type="Proteomes" id="UP000886653">
    <property type="component" value="Unassembled WGS sequence"/>
</dbReference>
<feature type="region of interest" description="Disordered" evidence="1">
    <location>
        <begin position="298"/>
        <end position="318"/>
    </location>
</feature>
<keyword evidence="3" id="KW-1185">Reference proteome</keyword>
<feature type="region of interest" description="Disordered" evidence="1">
    <location>
        <begin position="352"/>
        <end position="421"/>
    </location>
</feature>
<dbReference type="EMBL" id="MU167265">
    <property type="protein sequence ID" value="KAG0146137.1"/>
    <property type="molecule type" value="Genomic_DNA"/>
</dbReference>
<protein>
    <submittedName>
        <fullName evidence="2">Uncharacterized protein</fullName>
    </submittedName>
</protein>
<feature type="compositionally biased region" description="Basic and acidic residues" evidence="1">
    <location>
        <begin position="370"/>
        <end position="383"/>
    </location>
</feature>
<proteinExistence type="predicted"/>
<feature type="region of interest" description="Disordered" evidence="1">
    <location>
        <begin position="127"/>
        <end position="222"/>
    </location>
</feature>
<dbReference type="AlphaFoldDB" id="A0A9P6TBC7"/>
<feature type="compositionally biased region" description="Basic residues" evidence="1">
    <location>
        <begin position="169"/>
        <end position="178"/>
    </location>
</feature>
<accession>A0A9P6TBC7</accession>
<feature type="region of interest" description="Disordered" evidence="1">
    <location>
        <begin position="1"/>
        <end position="44"/>
    </location>
</feature>
<name>A0A9P6TBC7_9BASI</name>